<feature type="signal peptide" evidence="1">
    <location>
        <begin position="1"/>
        <end position="25"/>
    </location>
</feature>
<evidence type="ECO:0000313" key="2">
    <source>
        <dbReference type="EMBL" id="KAK3949506.1"/>
    </source>
</evidence>
<protein>
    <recommendedName>
        <fullName evidence="4">Ecp2 effector protein domain-containing protein</fullName>
    </recommendedName>
</protein>
<dbReference type="PANTHER" id="PTHR39603">
    <property type="entry name" value="CYANOVIRIN-N DOMAIN-CONTAINING PROTEIN"/>
    <property type="match status" value="1"/>
</dbReference>
<evidence type="ECO:0008006" key="4">
    <source>
        <dbReference type="Google" id="ProtNLM"/>
    </source>
</evidence>
<evidence type="ECO:0000313" key="3">
    <source>
        <dbReference type="Proteomes" id="UP001303222"/>
    </source>
</evidence>
<dbReference type="AlphaFoldDB" id="A0AAN6SE06"/>
<organism evidence="2 3">
    <name type="scientific">Pseudoneurospora amorphoporcata</name>
    <dbReference type="NCBI Taxonomy" id="241081"/>
    <lineage>
        <taxon>Eukaryota</taxon>
        <taxon>Fungi</taxon>
        <taxon>Dikarya</taxon>
        <taxon>Ascomycota</taxon>
        <taxon>Pezizomycotina</taxon>
        <taxon>Sordariomycetes</taxon>
        <taxon>Sordariomycetidae</taxon>
        <taxon>Sordariales</taxon>
        <taxon>Sordariaceae</taxon>
        <taxon>Pseudoneurospora</taxon>
    </lineage>
</organism>
<dbReference type="PANTHER" id="PTHR39603:SF1">
    <property type="entry name" value="CYANOVIRIN-N DOMAIN-CONTAINING PROTEIN"/>
    <property type="match status" value="1"/>
</dbReference>
<comment type="caution">
    <text evidence="2">The sequence shown here is derived from an EMBL/GenBank/DDBJ whole genome shotgun (WGS) entry which is preliminary data.</text>
</comment>
<reference evidence="2" key="2">
    <citation type="submission" date="2023-06" db="EMBL/GenBank/DDBJ databases">
        <authorList>
            <consortium name="Lawrence Berkeley National Laboratory"/>
            <person name="Mondo S.J."/>
            <person name="Hensen N."/>
            <person name="Bonometti L."/>
            <person name="Westerberg I."/>
            <person name="Brannstrom I.O."/>
            <person name="Guillou S."/>
            <person name="Cros-Aarteil S."/>
            <person name="Calhoun S."/>
            <person name="Haridas S."/>
            <person name="Kuo A."/>
            <person name="Pangilinan J."/>
            <person name="Riley R."/>
            <person name="Labutti K."/>
            <person name="Andreopoulos B."/>
            <person name="Lipzen A."/>
            <person name="Chen C."/>
            <person name="Yanf M."/>
            <person name="Daum C."/>
            <person name="Ng V."/>
            <person name="Clum A."/>
            <person name="Steindorff A."/>
            <person name="Ohm R."/>
            <person name="Martin F."/>
            <person name="Silar P."/>
            <person name="Natvig D."/>
            <person name="Lalanne C."/>
            <person name="Gautier V."/>
            <person name="Ament-Velasquez S.L."/>
            <person name="Kruys A."/>
            <person name="Hutchinson M.I."/>
            <person name="Powell A.J."/>
            <person name="Barry K."/>
            <person name="Miller A.N."/>
            <person name="Grigoriev I.V."/>
            <person name="Debuchy R."/>
            <person name="Gladieux P."/>
            <person name="Thoren M.H."/>
            <person name="Johannesson H."/>
        </authorList>
    </citation>
    <scope>NUCLEOTIDE SEQUENCE</scope>
    <source>
        <strain evidence="2">CBS 626.80</strain>
    </source>
</reference>
<keyword evidence="1" id="KW-0732">Signal</keyword>
<feature type="chain" id="PRO_5042989689" description="Ecp2 effector protein domain-containing protein" evidence="1">
    <location>
        <begin position="26"/>
        <end position="206"/>
    </location>
</feature>
<dbReference type="Proteomes" id="UP001303222">
    <property type="component" value="Unassembled WGS sequence"/>
</dbReference>
<gene>
    <name evidence="2" type="ORF">QBC32DRAFT_35845</name>
</gene>
<proteinExistence type="predicted"/>
<evidence type="ECO:0000256" key="1">
    <source>
        <dbReference type="SAM" id="SignalP"/>
    </source>
</evidence>
<dbReference type="EMBL" id="MU859212">
    <property type="protein sequence ID" value="KAK3949506.1"/>
    <property type="molecule type" value="Genomic_DNA"/>
</dbReference>
<reference evidence="2" key="1">
    <citation type="journal article" date="2023" name="Mol. Phylogenet. Evol.">
        <title>Genome-scale phylogeny and comparative genomics of the fungal order Sordariales.</title>
        <authorList>
            <person name="Hensen N."/>
            <person name="Bonometti L."/>
            <person name="Westerberg I."/>
            <person name="Brannstrom I.O."/>
            <person name="Guillou S."/>
            <person name="Cros-Aarteil S."/>
            <person name="Calhoun S."/>
            <person name="Haridas S."/>
            <person name="Kuo A."/>
            <person name="Mondo S."/>
            <person name="Pangilinan J."/>
            <person name="Riley R."/>
            <person name="LaButti K."/>
            <person name="Andreopoulos B."/>
            <person name="Lipzen A."/>
            <person name="Chen C."/>
            <person name="Yan M."/>
            <person name="Daum C."/>
            <person name="Ng V."/>
            <person name="Clum A."/>
            <person name="Steindorff A."/>
            <person name="Ohm R.A."/>
            <person name="Martin F."/>
            <person name="Silar P."/>
            <person name="Natvig D.O."/>
            <person name="Lalanne C."/>
            <person name="Gautier V."/>
            <person name="Ament-Velasquez S.L."/>
            <person name="Kruys A."/>
            <person name="Hutchinson M.I."/>
            <person name="Powell A.J."/>
            <person name="Barry K."/>
            <person name="Miller A.N."/>
            <person name="Grigoriev I.V."/>
            <person name="Debuchy R."/>
            <person name="Gladieux P."/>
            <person name="Hiltunen Thoren M."/>
            <person name="Johannesson H."/>
        </authorList>
    </citation>
    <scope>NUCLEOTIDE SEQUENCE</scope>
    <source>
        <strain evidence="2">CBS 626.80</strain>
    </source>
</reference>
<sequence length="206" mass="22439">MVHFTHLSILFIPFVAVSLLHQVHAEGNQHFSFRRWVDDISGNPENALSPEEALQAYIDSAADMDDDALPATGSAGPEKRWDSQVVCKKVNRGKVLGAVYCIDILHAKGMVPCHTYPIAATGRQGERNIVQAWCVGNSMAVTPFEDLGKDETKYPTCETVARTAGVILDTCTSESDHTVAGWREKDLTGLGVGVRIYNGTYMGGED</sequence>
<keyword evidence="3" id="KW-1185">Reference proteome</keyword>
<name>A0AAN6SE06_9PEZI</name>
<accession>A0AAN6SE06</accession>